<proteinExistence type="predicted"/>
<organism evidence="2 3">
    <name type="scientific">Saccharicrinis fermentans DSM 9555 = JCM 21142</name>
    <dbReference type="NCBI Taxonomy" id="869213"/>
    <lineage>
        <taxon>Bacteria</taxon>
        <taxon>Pseudomonadati</taxon>
        <taxon>Bacteroidota</taxon>
        <taxon>Bacteroidia</taxon>
        <taxon>Marinilabiliales</taxon>
        <taxon>Marinilabiliaceae</taxon>
        <taxon>Saccharicrinis</taxon>
    </lineage>
</organism>
<feature type="transmembrane region" description="Helical" evidence="1">
    <location>
        <begin position="16"/>
        <end position="40"/>
    </location>
</feature>
<keyword evidence="1" id="KW-0812">Transmembrane</keyword>
<reference evidence="2 3" key="1">
    <citation type="journal article" date="2014" name="Genome Announc.">
        <title>Draft Genome Sequence of Cytophaga fermentans JCM 21142T, a Facultative Anaerobe Isolated from Marine Mud.</title>
        <authorList>
            <person name="Starns D."/>
            <person name="Oshima K."/>
            <person name="Suda W."/>
            <person name="Iino T."/>
            <person name="Yuki M."/>
            <person name="Inoue J."/>
            <person name="Kitamura K."/>
            <person name="Iida T."/>
            <person name="Darby A."/>
            <person name="Hattori M."/>
            <person name="Ohkuma M."/>
        </authorList>
    </citation>
    <scope>NUCLEOTIDE SEQUENCE [LARGE SCALE GENOMIC DNA]</scope>
    <source>
        <strain evidence="2 3">JCM 21142</strain>
    </source>
</reference>
<protein>
    <submittedName>
        <fullName evidence="2">Uncharacterized protein</fullName>
    </submittedName>
</protein>
<dbReference type="Proteomes" id="UP000019402">
    <property type="component" value="Unassembled WGS sequence"/>
</dbReference>
<evidence type="ECO:0000313" key="3">
    <source>
        <dbReference type="Proteomes" id="UP000019402"/>
    </source>
</evidence>
<dbReference type="AlphaFoldDB" id="W7XXF6"/>
<keyword evidence="1" id="KW-1133">Transmembrane helix</keyword>
<sequence length="87" mass="10227">MGIKIRGVCFVNNDNYYYWIVGVSIGDVYYAFEAFVLLIYGEFSFKMKLKCNIHSSFIVERIEHFVVETANCLKMPFFEVFVLNVVF</sequence>
<name>W7XXF6_9BACT</name>
<gene>
    <name evidence="2" type="ORF">JCM21142_41764</name>
</gene>
<evidence type="ECO:0000313" key="2">
    <source>
        <dbReference type="EMBL" id="GAF03105.1"/>
    </source>
</evidence>
<comment type="caution">
    <text evidence="2">The sequence shown here is derived from an EMBL/GenBank/DDBJ whole genome shotgun (WGS) entry which is preliminary data.</text>
</comment>
<dbReference type="STRING" id="869213.GCA_000517085_02561"/>
<accession>W7XXF6</accession>
<evidence type="ECO:0000256" key="1">
    <source>
        <dbReference type="SAM" id="Phobius"/>
    </source>
</evidence>
<keyword evidence="1" id="KW-0472">Membrane</keyword>
<dbReference type="EMBL" id="BAMD01000018">
    <property type="protein sequence ID" value="GAF03105.1"/>
    <property type="molecule type" value="Genomic_DNA"/>
</dbReference>
<keyword evidence="3" id="KW-1185">Reference proteome</keyword>